<name>W7I5D1_9PEZI</name>
<reference evidence="2 3" key="1">
    <citation type="submission" date="2013-05" db="EMBL/GenBank/DDBJ databases">
        <title>Drechslerella stenobrocha genome reveals carnivorous origination and mechanical trapping mechanism of predatory fungi.</title>
        <authorList>
            <person name="Liu X."/>
            <person name="Zhang W."/>
            <person name="Liu K."/>
        </authorList>
    </citation>
    <scope>NUCLEOTIDE SEQUENCE [LARGE SCALE GENOMIC DNA]</scope>
    <source>
        <strain evidence="2 3">248</strain>
    </source>
</reference>
<keyword evidence="3" id="KW-1185">Reference proteome</keyword>
<dbReference type="Proteomes" id="UP000024837">
    <property type="component" value="Unassembled WGS sequence"/>
</dbReference>
<evidence type="ECO:0000313" key="2">
    <source>
        <dbReference type="EMBL" id="EWC47388.1"/>
    </source>
</evidence>
<dbReference type="Gene3D" id="1.20.1280.50">
    <property type="match status" value="1"/>
</dbReference>
<dbReference type="OrthoDB" id="5405297at2759"/>
<feature type="region of interest" description="Disordered" evidence="1">
    <location>
        <begin position="1"/>
        <end position="30"/>
    </location>
</feature>
<accession>W7I5D1</accession>
<evidence type="ECO:0000313" key="3">
    <source>
        <dbReference type="Proteomes" id="UP000024837"/>
    </source>
</evidence>
<organism evidence="2 3">
    <name type="scientific">Drechslerella stenobrocha 248</name>
    <dbReference type="NCBI Taxonomy" id="1043628"/>
    <lineage>
        <taxon>Eukaryota</taxon>
        <taxon>Fungi</taxon>
        <taxon>Dikarya</taxon>
        <taxon>Ascomycota</taxon>
        <taxon>Pezizomycotina</taxon>
        <taxon>Orbiliomycetes</taxon>
        <taxon>Orbiliales</taxon>
        <taxon>Orbiliaceae</taxon>
        <taxon>Drechslerella</taxon>
    </lineage>
</organism>
<proteinExistence type="predicted"/>
<dbReference type="AlphaFoldDB" id="W7I5D1"/>
<evidence type="ECO:0000256" key="1">
    <source>
        <dbReference type="SAM" id="MobiDB-lite"/>
    </source>
</evidence>
<dbReference type="HOGENOM" id="CLU_018589_0_0_1"/>
<feature type="compositionally biased region" description="Low complexity" evidence="1">
    <location>
        <begin position="1"/>
        <end position="21"/>
    </location>
</feature>
<gene>
    <name evidence="2" type="ORF">DRE_00356</name>
</gene>
<sequence length="571" mass="65683">MKKFMKLFSGKSSSKSRTTSSADDQYFDKPARSHKKLGVYTNHSTPDFRHTFKNNHQHDAPPMPAFPRQRRLSAAGKLPNEILAKIFTFVAPHVANESLYSDEEILHCVNGCVLCDTRDLAHLSLVCLKWSRVAQALLYKNIQLERVHYCGREEQLDELRKRRSRVIYTDPDTIDTAAERMDLLVRTFHMNEDLANHALFIRLQYMTRESCKNVLTQLVNIPLSNLRWMDLPDGFYKDDPSCQALKAIMYQKCADLRRMRWTEGSEAGFLNLTHDKPWVNLEFVELWKLNVEEDQIAATLASLPKVHSIGIQELPWVTGRILTPGPGNRRPPLPPLNTLSISKCDKITYQSIMDYLSIPAVQQKLEHLTLKEIDFPPHLIYQILQRLPHIRSLRIIAPVTRMFPTYDQPPHPPLESDTLRELSFEIRPAQQSKTLASPATSYYEYLCGSLRLGGLPRLTTLHVRDETFGKMLRRFTETMQTHGQDFTTLRQLEQLTIHAKAWNGLVWSTFKLNDGAAAEELDEFSALLAAAGAGTSPQSPRFLGIPNPADEKRLSWRERRESRKSRMDLWR</sequence>
<dbReference type="EMBL" id="KI966410">
    <property type="protein sequence ID" value="EWC47388.1"/>
    <property type="molecule type" value="Genomic_DNA"/>
</dbReference>
<dbReference type="CDD" id="cd09917">
    <property type="entry name" value="F-box_SF"/>
    <property type="match status" value="1"/>
</dbReference>
<dbReference type="SUPFAM" id="SSF52047">
    <property type="entry name" value="RNI-like"/>
    <property type="match status" value="1"/>
</dbReference>
<protein>
    <submittedName>
        <fullName evidence="2">Uncharacterized protein</fullName>
    </submittedName>
</protein>